<keyword evidence="2" id="KW-1185">Reference proteome</keyword>
<evidence type="ECO:0000313" key="2">
    <source>
        <dbReference type="Proteomes" id="UP001234178"/>
    </source>
</evidence>
<accession>A0ABR0ASU4</accession>
<organism evidence="1 2">
    <name type="scientific">Daphnia magna</name>
    <dbReference type="NCBI Taxonomy" id="35525"/>
    <lineage>
        <taxon>Eukaryota</taxon>
        <taxon>Metazoa</taxon>
        <taxon>Ecdysozoa</taxon>
        <taxon>Arthropoda</taxon>
        <taxon>Crustacea</taxon>
        <taxon>Branchiopoda</taxon>
        <taxon>Diplostraca</taxon>
        <taxon>Cladocera</taxon>
        <taxon>Anomopoda</taxon>
        <taxon>Daphniidae</taxon>
        <taxon>Daphnia</taxon>
    </lineage>
</organism>
<name>A0ABR0ASU4_9CRUS</name>
<sequence length="178" mass="20201">MEPGKILKSSSKEADLFFLESKGRDHECEEGISMYDAESGSDGNRTNIDKEYQDLPFSTIYYTYAGKGNKLSFLFHCHLDHFQAKKKTISVTKESRENIRKYLKRLDKASLMNVELVLLSVPDDFEHNEIFSFSGGHLKVGFEKAYDQMCLFFVLVARLPPSTHSPKIAKSSGSSPMK</sequence>
<reference evidence="1 2" key="1">
    <citation type="journal article" date="2023" name="Nucleic Acids Res.">
        <title>The hologenome of Daphnia magna reveals possible DNA methylation and microbiome-mediated evolution of the host genome.</title>
        <authorList>
            <person name="Chaturvedi A."/>
            <person name="Li X."/>
            <person name="Dhandapani V."/>
            <person name="Marshall H."/>
            <person name="Kissane S."/>
            <person name="Cuenca-Cambronero M."/>
            <person name="Asole G."/>
            <person name="Calvet F."/>
            <person name="Ruiz-Romero M."/>
            <person name="Marangio P."/>
            <person name="Guigo R."/>
            <person name="Rago D."/>
            <person name="Mirbahai L."/>
            <person name="Eastwood N."/>
            <person name="Colbourne J.K."/>
            <person name="Zhou J."/>
            <person name="Mallon E."/>
            <person name="Orsini L."/>
        </authorList>
    </citation>
    <scope>NUCLEOTIDE SEQUENCE [LARGE SCALE GENOMIC DNA]</scope>
    <source>
        <strain evidence="1">LRV0_1</strain>
    </source>
</reference>
<evidence type="ECO:0000313" key="1">
    <source>
        <dbReference type="EMBL" id="KAK4028174.1"/>
    </source>
</evidence>
<protein>
    <submittedName>
        <fullName evidence="1">Uncharacterized protein</fullName>
    </submittedName>
</protein>
<dbReference type="Proteomes" id="UP001234178">
    <property type="component" value="Unassembled WGS sequence"/>
</dbReference>
<comment type="caution">
    <text evidence="1">The sequence shown here is derived from an EMBL/GenBank/DDBJ whole genome shotgun (WGS) entry which is preliminary data.</text>
</comment>
<dbReference type="EMBL" id="JAOYFB010000038">
    <property type="protein sequence ID" value="KAK4028174.1"/>
    <property type="molecule type" value="Genomic_DNA"/>
</dbReference>
<proteinExistence type="predicted"/>
<gene>
    <name evidence="1" type="ORF">OUZ56_017434</name>
</gene>